<evidence type="ECO:0000313" key="3">
    <source>
        <dbReference type="Proteomes" id="UP000473885"/>
    </source>
</evidence>
<evidence type="ECO:0000313" key="2">
    <source>
        <dbReference type="EMBL" id="NEZ47801.1"/>
    </source>
</evidence>
<proteinExistence type="predicted"/>
<accession>A0A6M0RBX1</accession>
<dbReference type="AlphaFoldDB" id="A0A6M0RBX1"/>
<comment type="caution">
    <text evidence="2">The sequence shown here is derived from an EMBL/GenBank/DDBJ whole genome shotgun (WGS) entry which is preliminary data.</text>
</comment>
<name>A0A6M0RBX1_9CLOT</name>
<dbReference type="RefSeq" id="WP_163249691.1">
    <property type="nucleotide sequence ID" value="NZ_SXDP01000013.1"/>
</dbReference>
<dbReference type="Pfam" id="PF04860">
    <property type="entry name" value="Phage_portal"/>
    <property type="match status" value="1"/>
</dbReference>
<dbReference type="InterPro" id="IPR006427">
    <property type="entry name" value="Portal_HK97"/>
</dbReference>
<dbReference type="EMBL" id="SXDP01000013">
    <property type="protein sequence ID" value="NEZ47801.1"/>
    <property type="molecule type" value="Genomic_DNA"/>
</dbReference>
<dbReference type="Proteomes" id="UP000473885">
    <property type="component" value="Unassembled WGS sequence"/>
</dbReference>
<feature type="region of interest" description="Disordered" evidence="1">
    <location>
        <begin position="415"/>
        <end position="438"/>
    </location>
</feature>
<gene>
    <name evidence="2" type="ORF">FDF74_11475</name>
</gene>
<protein>
    <submittedName>
        <fullName evidence="2">Phage portal protein</fullName>
    </submittedName>
</protein>
<dbReference type="InterPro" id="IPR006944">
    <property type="entry name" value="Phage/GTA_portal"/>
</dbReference>
<keyword evidence="3" id="KW-1185">Reference proteome</keyword>
<sequence length="438" mass="49636">MKISNLFELKANSKKDKPIYSSMMAVMGNTPKYTEVDYNAIAKEGYKGNWVIFRCMQEIIKSCIQLNWRVMRYNSKGEPEEIKNHPVLDVIKKPNPLYGQSELIKRAVAFYYIEGSAPFHKVVTTFKGVRNLYVYRPDKIKFDNTDDMNKPYKNIKYIGPTITDIQPENFMFWKNFNPLDEYDGLGRGMSVLEPILKNGDLLNSMVDWNTALLQNGGSLSGVISTTEVLGDTEFERAQETIKNKHQGKDSVGKFLLLDGGAVFSPTSINPKDMDWESGKNSTILDICIGMGIDPMLIGINEHSSYNNKNEAEKGLYLKTAIPLMQELADQLSIFLELQEGEYLDIDYSHIPCLQEDMKEMAEILNKSNDMTINEKRAKRGLEPVEGGDIIAPSGGFAIKDGKVYLPMGLVDIEEENHNSSTQNINNEDDEKENKSFMY</sequence>
<organism evidence="2 3">
    <name type="scientific">Clostridium niameyense</name>
    <dbReference type="NCBI Taxonomy" id="1622073"/>
    <lineage>
        <taxon>Bacteria</taxon>
        <taxon>Bacillati</taxon>
        <taxon>Bacillota</taxon>
        <taxon>Clostridia</taxon>
        <taxon>Eubacteriales</taxon>
        <taxon>Clostridiaceae</taxon>
        <taxon>Clostridium</taxon>
    </lineage>
</organism>
<reference evidence="2 3" key="1">
    <citation type="submission" date="2019-04" db="EMBL/GenBank/DDBJ databases">
        <title>Genome sequencing of Clostridium botulinum Groups I-IV and Clostridium butyricum.</title>
        <authorList>
            <person name="Brunt J."/>
            <person name="Van Vliet A.H.M."/>
            <person name="Stringer S.C."/>
            <person name="Carter A.T."/>
            <person name="Peck M.W."/>
        </authorList>
    </citation>
    <scope>NUCLEOTIDE SEQUENCE [LARGE SCALE GENOMIC DNA]</scope>
    <source>
        <strain evidence="2 3">IFR 18/094</strain>
    </source>
</reference>
<dbReference type="NCBIfam" id="TIGR01537">
    <property type="entry name" value="portal_HK97"/>
    <property type="match status" value="1"/>
</dbReference>
<evidence type="ECO:0000256" key="1">
    <source>
        <dbReference type="SAM" id="MobiDB-lite"/>
    </source>
</evidence>